<dbReference type="InterPro" id="IPR017441">
    <property type="entry name" value="Protein_kinase_ATP_BS"/>
</dbReference>
<evidence type="ECO:0000313" key="17">
    <source>
        <dbReference type="Proteomes" id="UP001497457"/>
    </source>
</evidence>
<keyword evidence="8 13" id="KW-0067">ATP-binding</keyword>
<name>A0ABC9GYP4_9POAL</name>
<keyword evidence="2" id="KW-0723">Serine/threonine-protein kinase</keyword>
<dbReference type="Pfam" id="PF13947">
    <property type="entry name" value="GUB_WAK_bind"/>
    <property type="match status" value="1"/>
</dbReference>
<evidence type="ECO:0000256" key="5">
    <source>
        <dbReference type="ARBA" id="ARBA00022729"/>
    </source>
</evidence>
<comment type="subcellular location">
    <subcellularLocation>
        <location evidence="1">Membrane</location>
        <topology evidence="1">Single-pass type I membrane protein</topology>
    </subcellularLocation>
</comment>
<dbReference type="PANTHER" id="PTHR27005:SF209">
    <property type="entry name" value="OS09G0561500 PROTEIN"/>
    <property type="match status" value="1"/>
</dbReference>
<dbReference type="InterPro" id="IPR045274">
    <property type="entry name" value="WAK-like"/>
</dbReference>
<sequence length="682" mass="75105">MPEPYHFHLVVWGINIMQLAAVAVLPLLALNLNLWAAAAEVDAPPMGLPGCPTTCGNVTVPYPFGISAGCFLPGFNLTCDHAHNPPRLLLGDGDGDSNAVAASVQVTDINLDNATMRVMSSPILTQTAHPNTTEFYFWGLPVDEGGSYVLSYDQTKFILVGCGVMATLSDVEFNGVFSSCYNRCRMEDRNHWLPTESGGCSECSGNGCCQAPIYEFFPSYSVGFSSFHPDREVLTFAVLVAEQSWIEGLWCRMAGLSWPFGTRPPSPDLSMVPVVLEWAMNSTPPEHPGSIPDYNSRCPVDGASSACKSNHSLCIDMNNIVRSGYSCRCSTGYRGNPYLNDGCQGTKEEKLRETFFKQNHGQLLQQLVCHMADIGERMIVTLDEIEKATNNFDKSRELGGGGHGTVYKGILSTQHVVAIKKSKIVIQREINEFINEVAILSQVNHRNIVKLLGCCLETEVPLLIYEFISNGTLYSHLHIDAPVSISWKDRLSIAVETARALTYLHSLVSMPIIHRDIKSPNILLDDNLTVKLSDFGASRYIPIDQEGIHTTVQGTLGYLDPMYHSTGHLTEKSDVYSFGVLLIELLTRKKPVSYRSSQGFVLVNHFLSLLSENNLDEILDPQVTKEGDGEVVDIALLAAICVKFRGDERPTMRQVEMTLESIQASKEFSSDVTDDDISSEII</sequence>
<keyword evidence="7" id="KW-0418">Kinase</keyword>
<evidence type="ECO:0000256" key="10">
    <source>
        <dbReference type="ARBA" id="ARBA00023136"/>
    </source>
</evidence>
<evidence type="ECO:0000256" key="13">
    <source>
        <dbReference type="PROSITE-ProRule" id="PRU10141"/>
    </source>
</evidence>
<keyword evidence="12" id="KW-0325">Glycoprotein</keyword>
<keyword evidence="5" id="KW-0732">Signal</keyword>
<evidence type="ECO:0000256" key="12">
    <source>
        <dbReference type="ARBA" id="ARBA00023180"/>
    </source>
</evidence>
<keyword evidence="11" id="KW-1015">Disulfide bond</keyword>
<dbReference type="InterPro" id="IPR000719">
    <property type="entry name" value="Prot_kinase_dom"/>
</dbReference>
<keyword evidence="6 13" id="KW-0547">Nucleotide-binding</keyword>
<organism evidence="15 17">
    <name type="scientific">Urochloa decumbens</name>
    <dbReference type="NCBI Taxonomy" id="240449"/>
    <lineage>
        <taxon>Eukaryota</taxon>
        <taxon>Viridiplantae</taxon>
        <taxon>Streptophyta</taxon>
        <taxon>Embryophyta</taxon>
        <taxon>Tracheophyta</taxon>
        <taxon>Spermatophyta</taxon>
        <taxon>Magnoliopsida</taxon>
        <taxon>Liliopsida</taxon>
        <taxon>Poales</taxon>
        <taxon>Poaceae</taxon>
        <taxon>PACMAD clade</taxon>
        <taxon>Panicoideae</taxon>
        <taxon>Panicodae</taxon>
        <taxon>Paniceae</taxon>
        <taxon>Melinidinae</taxon>
        <taxon>Urochloa</taxon>
    </lineage>
</organism>
<dbReference type="InterPro" id="IPR025287">
    <property type="entry name" value="WAK_GUB"/>
</dbReference>
<dbReference type="FunFam" id="1.10.510.10:FF:000084">
    <property type="entry name" value="Wall-associated receptor kinase 2"/>
    <property type="match status" value="1"/>
</dbReference>
<evidence type="ECO:0000259" key="14">
    <source>
        <dbReference type="PROSITE" id="PS50011"/>
    </source>
</evidence>
<dbReference type="PROSITE" id="PS50011">
    <property type="entry name" value="PROTEIN_KINASE_DOM"/>
    <property type="match status" value="1"/>
</dbReference>
<proteinExistence type="predicted"/>
<reference evidence="15 17" key="1">
    <citation type="submission" date="2024-10" db="EMBL/GenBank/DDBJ databases">
        <authorList>
            <person name="Ryan C."/>
        </authorList>
    </citation>
    <scope>NUCLEOTIDE SEQUENCE [LARGE SCALE GENOMIC DNA]</scope>
</reference>
<dbReference type="GO" id="GO:0005524">
    <property type="term" value="F:ATP binding"/>
    <property type="evidence" value="ECO:0007669"/>
    <property type="project" value="UniProtKB-UniRule"/>
</dbReference>
<evidence type="ECO:0000313" key="16">
    <source>
        <dbReference type="EMBL" id="CAM0147387.1"/>
    </source>
</evidence>
<dbReference type="InterPro" id="IPR008271">
    <property type="entry name" value="Ser/Thr_kinase_AS"/>
</dbReference>
<dbReference type="Gene3D" id="1.10.510.10">
    <property type="entry name" value="Transferase(Phosphotransferase) domain 1"/>
    <property type="match status" value="1"/>
</dbReference>
<evidence type="ECO:0000256" key="11">
    <source>
        <dbReference type="ARBA" id="ARBA00023157"/>
    </source>
</evidence>
<dbReference type="AlphaFoldDB" id="A0ABC9GYP4"/>
<dbReference type="Proteomes" id="UP001497457">
    <property type="component" value="Unassembled WGS sequence"/>
</dbReference>
<comment type="caution">
    <text evidence="15">The sequence shown here is derived from an EMBL/GenBank/DDBJ whole genome shotgun (WGS) entry which is preliminary data.</text>
</comment>
<evidence type="ECO:0000256" key="3">
    <source>
        <dbReference type="ARBA" id="ARBA00022679"/>
    </source>
</evidence>
<dbReference type="Pfam" id="PF07714">
    <property type="entry name" value="PK_Tyr_Ser-Thr"/>
    <property type="match status" value="1"/>
</dbReference>
<protein>
    <recommendedName>
        <fullName evidence="14">Protein kinase domain-containing protein</fullName>
    </recommendedName>
</protein>
<evidence type="ECO:0000256" key="1">
    <source>
        <dbReference type="ARBA" id="ARBA00004479"/>
    </source>
</evidence>
<evidence type="ECO:0000256" key="6">
    <source>
        <dbReference type="ARBA" id="ARBA00022741"/>
    </source>
</evidence>
<dbReference type="EMBL" id="CAXIPR030000818">
    <property type="protein sequence ID" value="CAM0147387.1"/>
    <property type="molecule type" value="Genomic_DNA"/>
</dbReference>
<evidence type="ECO:0000256" key="4">
    <source>
        <dbReference type="ARBA" id="ARBA00022692"/>
    </source>
</evidence>
<dbReference type="InterPro" id="IPR011009">
    <property type="entry name" value="Kinase-like_dom_sf"/>
</dbReference>
<feature type="domain" description="Protein kinase" evidence="14">
    <location>
        <begin position="392"/>
        <end position="659"/>
    </location>
</feature>
<accession>A0ABC9GYP4</accession>
<keyword evidence="4" id="KW-0812">Transmembrane</keyword>
<dbReference type="SMART" id="SM00220">
    <property type="entry name" value="S_TKc"/>
    <property type="match status" value="1"/>
</dbReference>
<feature type="binding site" evidence="13">
    <location>
        <position position="421"/>
    </location>
    <ligand>
        <name>ATP</name>
        <dbReference type="ChEBI" id="CHEBI:30616"/>
    </ligand>
</feature>
<dbReference type="GO" id="GO:0016020">
    <property type="term" value="C:membrane"/>
    <property type="evidence" value="ECO:0007669"/>
    <property type="project" value="UniProtKB-SubCell"/>
</dbReference>
<dbReference type="Gene3D" id="3.30.200.20">
    <property type="entry name" value="Phosphorylase Kinase, domain 1"/>
    <property type="match status" value="1"/>
</dbReference>
<evidence type="ECO:0000256" key="7">
    <source>
        <dbReference type="ARBA" id="ARBA00022777"/>
    </source>
</evidence>
<dbReference type="PANTHER" id="PTHR27005">
    <property type="entry name" value="WALL-ASSOCIATED RECEPTOR KINASE-LIKE 21"/>
    <property type="match status" value="1"/>
</dbReference>
<evidence type="ECO:0000256" key="9">
    <source>
        <dbReference type="ARBA" id="ARBA00022989"/>
    </source>
</evidence>
<keyword evidence="3" id="KW-0808">Transferase</keyword>
<keyword evidence="17" id="KW-1185">Reference proteome</keyword>
<dbReference type="FunFam" id="3.30.200.20:FF:000043">
    <property type="entry name" value="Wall-associated receptor kinase 2"/>
    <property type="match status" value="1"/>
</dbReference>
<dbReference type="PROSITE" id="PS00107">
    <property type="entry name" value="PROTEIN_KINASE_ATP"/>
    <property type="match status" value="1"/>
</dbReference>
<keyword evidence="9" id="KW-1133">Transmembrane helix</keyword>
<dbReference type="PROSITE" id="PS00108">
    <property type="entry name" value="PROTEIN_KINASE_ST"/>
    <property type="match status" value="1"/>
</dbReference>
<gene>
    <name evidence="15" type="ORF">URODEC1_LOCUS120347</name>
    <name evidence="16" type="ORF">URODEC1_LOCUS120827</name>
</gene>
<keyword evidence="10" id="KW-0472">Membrane</keyword>
<dbReference type="GO" id="GO:0004674">
    <property type="term" value="F:protein serine/threonine kinase activity"/>
    <property type="evidence" value="ECO:0007669"/>
    <property type="project" value="UniProtKB-KW"/>
</dbReference>
<dbReference type="InterPro" id="IPR001245">
    <property type="entry name" value="Ser-Thr/Tyr_kinase_cat_dom"/>
</dbReference>
<evidence type="ECO:0000256" key="8">
    <source>
        <dbReference type="ARBA" id="ARBA00022840"/>
    </source>
</evidence>
<evidence type="ECO:0000313" key="15">
    <source>
        <dbReference type="EMBL" id="CAM0146832.1"/>
    </source>
</evidence>
<evidence type="ECO:0000256" key="2">
    <source>
        <dbReference type="ARBA" id="ARBA00022527"/>
    </source>
</evidence>
<dbReference type="EMBL" id="CAXIPR030000711">
    <property type="protein sequence ID" value="CAM0146832.1"/>
    <property type="molecule type" value="Genomic_DNA"/>
</dbReference>
<dbReference type="SUPFAM" id="SSF56112">
    <property type="entry name" value="Protein kinase-like (PK-like)"/>
    <property type="match status" value="1"/>
</dbReference>